<dbReference type="InterPro" id="IPR001647">
    <property type="entry name" value="HTH_TetR"/>
</dbReference>
<dbReference type="STRING" id="710685.MycrhN_3885"/>
<evidence type="ECO:0000256" key="1">
    <source>
        <dbReference type="ARBA" id="ARBA00023125"/>
    </source>
</evidence>
<organism evidence="4 5">
    <name type="scientific">Mycolicibacterium rhodesiae (strain NBB3)</name>
    <name type="common">Mycobacterium rhodesiae</name>
    <dbReference type="NCBI Taxonomy" id="710685"/>
    <lineage>
        <taxon>Bacteria</taxon>
        <taxon>Bacillati</taxon>
        <taxon>Actinomycetota</taxon>
        <taxon>Actinomycetes</taxon>
        <taxon>Mycobacteriales</taxon>
        <taxon>Mycobacteriaceae</taxon>
        <taxon>Mycolicibacterium</taxon>
    </lineage>
</organism>
<sequence>MTVLTDRDRLGGDELRKLERIRQAALKSFATKGAAGTSLRSVAADAGVSLGLVQHHFETKAGLIKAVDDYVMSVVIAVVAQPVTVPHAKDSIADMGSRVTTLLLEHPDVVDYFGRALIDGSQLGITIWDTLSAFGTARWTARKEAGEARDDIDVTWAALNSLVLALGTLIVREHIERQIPGAFTSPEQLDRWQKSVNTLLREGLFPQPRADEA</sequence>
<accession>G8RXH1</accession>
<dbReference type="PROSITE" id="PS50977">
    <property type="entry name" value="HTH_TETR_2"/>
    <property type="match status" value="1"/>
</dbReference>
<evidence type="ECO:0000256" key="2">
    <source>
        <dbReference type="PROSITE-ProRule" id="PRU00335"/>
    </source>
</evidence>
<dbReference type="Proteomes" id="UP000005442">
    <property type="component" value="Chromosome"/>
</dbReference>
<dbReference type="KEGG" id="mrh:MycrhN_3885"/>
<evidence type="ECO:0000313" key="4">
    <source>
        <dbReference type="EMBL" id="AEV74395.1"/>
    </source>
</evidence>
<dbReference type="PANTHER" id="PTHR30055:SF226">
    <property type="entry name" value="HTH-TYPE TRANSCRIPTIONAL REGULATOR PKSA"/>
    <property type="match status" value="1"/>
</dbReference>
<feature type="domain" description="HTH tetR-type" evidence="3">
    <location>
        <begin position="15"/>
        <end position="75"/>
    </location>
</feature>
<dbReference type="AlphaFoldDB" id="G8RXH1"/>
<dbReference type="InterPro" id="IPR009057">
    <property type="entry name" value="Homeodomain-like_sf"/>
</dbReference>
<dbReference type="HOGENOM" id="CLU_088572_0_0_11"/>
<dbReference type="PATRIC" id="fig|710685.3.peg.3900"/>
<keyword evidence="1 2" id="KW-0238">DNA-binding</keyword>
<dbReference type="PRINTS" id="PR00455">
    <property type="entry name" value="HTHTETR"/>
</dbReference>
<evidence type="ECO:0000259" key="3">
    <source>
        <dbReference type="PROSITE" id="PS50977"/>
    </source>
</evidence>
<protein>
    <submittedName>
        <fullName evidence="4">Transcriptional regulator</fullName>
    </submittedName>
</protein>
<keyword evidence="5" id="KW-1185">Reference proteome</keyword>
<proteinExistence type="predicted"/>
<dbReference type="Gene3D" id="1.10.357.10">
    <property type="entry name" value="Tetracycline Repressor, domain 2"/>
    <property type="match status" value="1"/>
</dbReference>
<dbReference type="GO" id="GO:0003700">
    <property type="term" value="F:DNA-binding transcription factor activity"/>
    <property type="evidence" value="ECO:0007669"/>
    <property type="project" value="TreeGrafter"/>
</dbReference>
<feature type="DNA-binding region" description="H-T-H motif" evidence="2">
    <location>
        <begin position="38"/>
        <end position="57"/>
    </location>
</feature>
<dbReference type="EMBL" id="CP003169">
    <property type="protein sequence ID" value="AEV74395.1"/>
    <property type="molecule type" value="Genomic_DNA"/>
</dbReference>
<evidence type="ECO:0000313" key="5">
    <source>
        <dbReference type="Proteomes" id="UP000005442"/>
    </source>
</evidence>
<dbReference type="GO" id="GO:0000976">
    <property type="term" value="F:transcription cis-regulatory region binding"/>
    <property type="evidence" value="ECO:0007669"/>
    <property type="project" value="TreeGrafter"/>
</dbReference>
<dbReference type="OrthoDB" id="3403733at2"/>
<dbReference type="eggNOG" id="COG1309">
    <property type="taxonomic scope" value="Bacteria"/>
</dbReference>
<dbReference type="SUPFAM" id="SSF46689">
    <property type="entry name" value="Homeodomain-like"/>
    <property type="match status" value="1"/>
</dbReference>
<reference evidence="4 5" key="1">
    <citation type="submission" date="2011-12" db="EMBL/GenBank/DDBJ databases">
        <title>Complete sequence of Mycobacterium rhodesiae NBB3.</title>
        <authorList>
            <consortium name="US DOE Joint Genome Institute"/>
            <person name="Lucas S."/>
            <person name="Han J."/>
            <person name="Lapidus A."/>
            <person name="Cheng J.-F."/>
            <person name="Goodwin L."/>
            <person name="Pitluck S."/>
            <person name="Peters L."/>
            <person name="Mikhailova N."/>
            <person name="Gu W."/>
            <person name="Detter J.C."/>
            <person name="Han C."/>
            <person name="Tapia R."/>
            <person name="Land M."/>
            <person name="Hauser L."/>
            <person name="Kyrpides N."/>
            <person name="Ivanova N."/>
            <person name="Pagani I."/>
            <person name="Mattes T."/>
            <person name="Holmes A."/>
            <person name="Rutledge P."/>
            <person name="Paulsen I."/>
            <person name="Coleman N."/>
            <person name="Woyke T."/>
        </authorList>
    </citation>
    <scope>NUCLEOTIDE SEQUENCE [LARGE SCALE GENOMIC DNA]</scope>
    <source>
        <strain evidence="4 5">NBB3</strain>
    </source>
</reference>
<dbReference type="Pfam" id="PF00440">
    <property type="entry name" value="TetR_N"/>
    <property type="match status" value="1"/>
</dbReference>
<dbReference type="InterPro" id="IPR050109">
    <property type="entry name" value="HTH-type_TetR-like_transc_reg"/>
</dbReference>
<gene>
    <name evidence="4" type="ordered locus">MycrhN_3885</name>
</gene>
<dbReference type="PANTHER" id="PTHR30055">
    <property type="entry name" value="HTH-TYPE TRANSCRIPTIONAL REGULATOR RUTR"/>
    <property type="match status" value="1"/>
</dbReference>
<name>G8RXH1_MYCRN</name>
<dbReference type="RefSeq" id="WP_014212148.1">
    <property type="nucleotide sequence ID" value="NC_016604.1"/>
</dbReference>